<dbReference type="NCBIfam" id="TIGR01662">
    <property type="entry name" value="HAD-SF-IIIA"/>
    <property type="match status" value="1"/>
</dbReference>
<keyword evidence="1" id="KW-0378">Hydrolase</keyword>
<dbReference type="Pfam" id="PF13242">
    <property type="entry name" value="Hydrolase_like"/>
    <property type="match status" value="1"/>
</dbReference>
<dbReference type="PATRIC" id="fig|688269.3.peg.1244"/>
<dbReference type="InterPro" id="IPR023214">
    <property type="entry name" value="HAD_sf"/>
</dbReference>
<protein>
    <submittedName>
        <fullName evidence="1">Hydrolase, HAD-superfamily, subfamily IIIA</fullName>
    </submittedName>
</protein>
<dbReference type="STRING" id="688269.Theth_1207"/>
<accession>F7YTQ3</accession>
<dbReference type="InterPro" id="IPR010021">
    <property type="entry name" value="PGPP1/Gep4"/>
</dbReference>
<proteinExistence type="predicted"/>
<dbReference type="GO" id="GO:0008962">
    <property type="term" value="F:phosphatidylglycerophosphatase activity"/>
    <property type="evidence" value="ECO:0007669"/>
    <property type="project" value="InterPro"/>
</dbReference>
<dbReference type="EMBL" id="CP002351">
    <property type="protein sequence ID" value="AEH51279.1"/>
    <property type="molecule type" value="Genomic_DNA"/>
</dbReference>
<reference evidence="1 2" key="1">
    <citation type="submission" date="2010-11" db="EMBL/GenBank/DDBJ databases">
        <title>The complete genome of Thermotoga thermarum DSM 5069.</title>
        <authorList>
            <consortium name="US DOE Joint Genome Institute (JGI-PGF)"/>
            <person name="Lucas S."/>
            <person name="Copeland A."/>
            <person name="Lapidus A."/>
            <person name="Bruce D."/>
            <person name="Goodwin L."/>
            <person name="Pitluck S."/>
            <person name="Kyrpides N."/>
            <person name="Mavromatis K."/>
            <person name="Ivanova N."/>
            <person name="Zeytun A."/>
            <person name="Brettin T."/>
            <person name="Detter J.C."/>
            <person name="Tapia R."/>
            <person name="Han C."/>
            <person name="Land M."/>
            <person name="Hauser L."/>
            <person name="Markowitz V."/>
            <person name="Cheng J.-F."/>
            <person name="Hugenholtz P."/>
            <person name="Woyke T."/>
            <person name="Wu D."/>
            <person name="Spring S."/>
            <person name="Schroeder M."/>
            <person name="Brambilla E."/>
            <person name="Klenk H.-P."/>
            <person name="Eisen J.A."/>
        </authorList>
    </citation>
    <scope>NUCLEOTIDE SEQUENCE [LARGE SCALE GENOMIC DNA]</scope>
    <source>
        <strain evidence="1 2">DSM 5069</strain>
    </source>
</reference>
<gene>
    <name evidence="1" type="ORF">Theth_1207</name>
</gene>
<dbReference type="HOGENOM" id="CLU_056221_4_0_0"/>
<keyword evidence="2" id="KW-1185">Reference proteome</keyword>
<dbReference type="AlphaFoldDB" id="F7YTQ3"/>
<dbReference type="Gene3D" id="3.40.50.1000">
    <property type="entry name" value="HAD superfamily/HAD-like"/>
    <property type="match status" value="1"/>
</dbReference>
<evidence type="ECO:0000313" key="2">
    <source>
        <dbReference type="Proteomes" id="UP000006804"/>
    </source>
</evidence>
<dbReference type="InterPro" id="IPR036412">
    <property type="entry name" value="HAD-like_sf"/>
</dbReference>
<dbReference type="eggNOG" id="COG2179">
    <property type="taxonomic scope" value="Bacteria"/>
</dbReference>
<dbReference type="NCBIfam" id="TIGR01668">
    <property type="entry name" value="YqeG_hyp_ppase"/>
    <property type="match status" value="1"/>
</dbReference>
<dbReference type="KEGG" id="tta:Theth_1207"/>
<name>F7YTQ3_9THEM</name>
<sequence length="157" mass="18324">MIFKPDMIVEKVDDIDFEKLIKQGKTFFIFDFDNTLGYWRSSKILDGFEKILQKIKEAGGEVLIASNGKPRKLCLDGVEVFWRSGKPFAFKLRKVLKEKGVKNDQIVMIGDQIFTDVLVGKFLKAYTIKVEPLSKKEFFGTKFFRFLELITKPLWKR</sequence>
<dbReference type="Proteomes" id="UP000006804">
    <property type="component" value="Chromosome"/>
</dbReference>
<dbReference type="InterPro" id="IPR006549">
    <property type="entry name" value="HAD-SF_hydro_IIIA"/>
</dbReference>
<dbReference type="SUPFAM" id="SSF56784">
    <property type="entry name" value="HAD-like"/>
    <property type="match status" value="1"/>
</dbReference>
<evidence type="ECO:0000313" key="1">
    <source>
        <dbReference type="EMBL" id="AEH51279.1"/>
    </source>
</evidence>
<organism evidence="1 2">
    <name type="scientific">Pseudothermotoga thermarum DSM 5069</name>
    <dbReference type="NCBI Taxonomy" id="688269"/>
    <lineage>
        <taxon>Bacteria</taxon>
        <taxon>Thermotogati</taxon>
        <taxon>Thermotogota</taxon>
        <taxon>Thermotogae</taxon>
        <taxon>Thermotogales</taxon>
        <taxon>Thermotogaceae</taxon>
        <taxon>Pseudothermotoga</taxon>
    </lineage>
</organism>
<dbReference type="RefSeq" id="WP_013932498.1">
    <property type="nucleotide sequence ID" value="NC_015707.1"/>
</dbReference>